<accession>A0ACC0VIB2</accession>
<protein>
    <submittedName>
        <fullName evidence="1">Uncharacterized protein</fullName>
    </submittedName>
</protein>
<dbReference type="Proteomes" id="UP001163321">
    <property type="component" value="Chromosome 9"/>
</dbReference>
<reference evidence="1 2" key="1">
    <citation type="journal article" date="2022" name="bioRxiv">
        <title>The genome of the oomycete Peronosclerospora sorghi, a cosmopolitan pathogen of maize and sorghum, is inflated with dispersed pseudogenes.</title>
        <authorList>
            <person name="Fletcher K."/>
            <person name="Martin F."/>
            <person name="Isakeit T."/>
            <person name="Cavanaugh K."/>
            <person name="Magill C."/>
            <person name="Michelmore R."/>
        </authorList>
    </citation>
    <scope>NUCLEOTIDE SEQUENCE [LARGE SCALE GENOMIC DNA]</scope>
    <source>
        <strain evidence="1">P6</strain>
    </source>
</reference>
<organism evidence="1 2">
    <name type="scientific">Peronosclerospora sorghi</name>
    <dbReference type="NCBI Taxonomy" id="230839"/>
    <lineage>
        <taxon>Eukaryota</taxon>
        <taxon>Sar</taxon>
        <taxon>Stramenopiles</taxon>
        <taxon>Oomycota</taxon>
        <taxon>Peronosporomycetes</taxon>
        <taxon>Peronosporales</taxon>
        <taxon>Peronosporaceae</taxon>
        <taxon>Peronosclerospora</taxon>
    </lineage>
</organism>
<name>A0ACC0VIB2_9STRA</name>
<dbReference type="EMBL" id="CM047588">
    <property type="protein sequence ID" value="KAI9905478.1"/>
    <property type="molecule type" value="Genomic_DNA"/>
</dbReference>
<proteinExistence type="predicted"/>
<comment type="caution">
    <text evidence="1">The sequence shown here is derived from an EMBL/GenBank/DDBJ whole genome shotgun (WGS) entry which is preliminary data.</text>
</comment>
<keyword evidence="2" id="KW-1185">Reference proteome</keyword>
<evidence type="ECO:0000313" key="1">
    <source>
        <dbReference type="EMBL" id="KAI9905478.1"/>
    </source>
</evidence>
<evidence type="ECO:0000313" key="2">
    <source>
        <dbReference type="Proteomes" id="UP001163321"/>
    </source>
</evidence>
<gene>
    <name evidence="1" type="ORF">PsorP6_014265</name>
</gene>
<sequence>MLEVRDVFEWLKSVIEVDIKCMKKWLDASREERKEFETLKGKGKEMNGSKIRSSASRAQRYSKEDWAAAADHE</sequence>